<reference evidence="1" key="2">
    <citation type="submission" date="2020-11" db="EMBL/GenBank/DDBJ databases">
        <authorList>
            <consortium name="NCBI Pathogen Detection Project"/>
        </authorList>
    </citation>
    <scope>NUCLEOTIDE SEQUENCE</scope>
    <source>
        <strain evidence="1">YDC697-2</strain>
    </source>
</reference>
<dbReference type="RefSeq" id="WP_174349252.1">
    <property type="nucleotide sequence ID" value="NZ_JAAMQE010000001.1"/>
</dbReference>
<comment type="caution">
    <text evidence="1">The sequence shown here is derived from an EMBL/GenBank/DDBJ whole genome shotgun (WGS) entry which is preliminary data.</text>
</comment>
<name>A0A8H9TTV4_9ENTR</name>
<evidence type="ECO:0000313" key="1">
    <source>
        <dbReference type="EMBL" id="HAT1584276.1"/>
    </source>
</evidence>
<reference evidence="1" key="1">
    <citation type="journal article" date="2018" name="Genome Biol.">
        <title>SKESA: strategic k-mer extension for scrupulous assemblies.</title>
        <authorList>
            <person name="Souvorov A."/>
            <person name="Agarwala R."/>
            <person name="Lipman D.J."/>
        </authorList>
    </citation>
    <scope>NUCLEOTIDE SEQUENCE</scope>
    <source>
        <strain evidence="1">YDC697-2</strain>
    </source>
</reference>
<organism evidence="1">
    <name type="scientific">Citrobacter farmeri</name>
    <dbReference type="NCBI Taxonomy" id="67824"/>
    <lineage>
        <taxon>Bacteria</taxon>
        <taxon>Pseudomonadati</taxon>
        <taxon>Pseudomonadota</taxon>
        <taxon>Gammaproteobacteria</taxon>
        <taxon>Enterobacterales</taxon>
        <taxon>Enterobacteriaceae</taxon>
        <taxon>Citrobacter</taxon>
    </lineage>
</organism>
<dbReference type="EMBL" id="DACSDU010000002">
    <property type="protein sequence ID" value="HAT1584276.1"/>
    <property type="molecule type" value="Genomic_DNA"/>
</dbReference>
<proteinExistence type="predicted"/>
<dbReference type="Proteomes" id="UP000864563">
    <property type="component" value="Unassembled WGS sequence"/>
</dbReference>
<gene>
    <name evidence="1" type="ORF">I8Y00_000574</name>
</gene>
<accession>A0A8H9TTV4</accession>
<dbReference type="AlphaFoldDB" id="A0A8H9TTV4"/>
<sequence>MNKIQILSLAFCLSITGCKEAEIKGEWTGATNDLNAGLMRSLFLDAKVNINDENISVSESENEGGTTTFLVTIGDKKHSKEWIEATLKKVKQLQYEKNTAINITFTDENYGKDANENELLKLLNKLNMQQKGTISTNIDWSKSEVVVYTRKKSITGQTDLYSQIHPAAYCKLQAMLTNSLPRLEVKSPLPYISFQDIPESLRSSMTEKQLDDYIKDENGLRRYVNIGMKLTGNNYPHSTAFSDKFMNKLTESNGVLAIAPATYTIDPEKINIEYGDIPNVDVEPMLGDMGGELHRKCSEIIKKTTPEIYQKREHSMKYANISRLIINPEWKTGE</sequence>
<evidence type="ECO:0008006" key="2">
    <source>
        <dbReference type="Google" id="ProtNLM"/>
    </source>
</evidence>
<dbReference type="PROSITE" id="PS51257">
    <property type="entry name" value="PROKAR_LIPOPROTEIN"/>
    <property type="match status" value="1"/>
</dbReference>
<protein>
    <recommendedName>
        <fullName evidence="2">Lipoprotein</fullName>
    </recommendedName>
</protein>